<proteinExistence type="predicted"/>
<dbReference type="Proteomes" id="UP000050465">
    <property type="component" value="Unassembled WGS sequence"/>
</dbReference>
<name>A0A0P7ZZ41_9CYAN</name>
<dbReference type="AlphaFoldDB" id="A0A0P7ZZ41"/>
<reference evidence="1 2" key="1">
    <citation type="submission" date="2015-09" db="EMBL/GenBank/DDBJ databases">
        <title>Identification and resolution of microdiversity through metagenomic sequencing of parallel consortia.</title>
        <authorList>
            <person name="Nelson W.C."/>
            <person name="Romine M.F."/>
            <person name="Lindemann S.R."/>
        </authorList>
    </citation>
    <scope>NUCLEOTIDE SEQUENCE [LARGE SCALE GENOMIC DNA]</scope>
    <source>
        <strain evidence="1">Ana</strain>
    </source>
</reference>
<organism evidence="1 2">
    <name type="scientific">Phormidesmis priestleyi Ana</name>
    <dbReference type="NCBI Taxonomy" id="1666911"/>
    <lineage>
        <taxon>Bacteria</taxon>
        <taxon>Bacillati</taxon>
        <taxon>Cyanobacteriota</taxon>
        <taxon>Cyanophyceae</taxon>
        <taxon>Leptolyngbyales</taxon>
        <taxon>Leptolyngbyaceae</taxon>
        <taxon>Phormidesmis</taxon>
    </lineage>
</organism>
<sequence>VIGTYEGDLLAVVLNTSADQFTESTFIAV</sequence>
<gene>
    <name evidence="1" type="ORF">HLUCCA11_08150</name>
</gene>
<comment type="caution">
    <text evidence="1">The sequence shown here is derived from an EMBL/GenBank/DDBJ whole genome shotgun (WGS) entry which is preliminary data.</text>
</comment>
<protein>
    <submittedName>
        <fullName evidence="1">Uncharacterized protein</fullName>
    </submittedName>
</protein>
<evidence type="ECO:0000313" key="1">
    <source>
        <dbReference type="EMBL" id="KPQ35856.1"/>
    </source>
</evidence>
<evidence type="ECO:0000313" key="2">
    <source>
        <dbReference type="Proteomes" id="UP000050465"/>
    </source>
</evidence>
<accession>A0A0P7ZZ41</accession>
<feature type="non-terminal residue" evidence="1">
    <location>
        <position position="1"/>
    </location>
</feature>
<dbReference type="EMBL" id="LJZR01000009">
    <property type="protein sequence ID" value="KPQ35856.1"/>
    <property type="molecule type" value="Genomic_DNA"/>
</dbReference>